<dbReference type="Proteomes" id="UP000050544">
    <property type="component" value="Unassembled WGS sequence"/>
</dbReference>
<comment type="caution">
    <text evidence="7">The sequence shown here is derived from an EMBL/GenBank/DDBJ whole genome shotgun (WGS) entry which is preliminary data.</text>
</comment>
<evidence type="ECO:0000256" key="2">
    <source>
        <dbReference type="ARBA" id="ARBA00022692"/>
    </source>
</evidence>
<keyword evidence="2 5" id="KW-0812">Transmembrane</keyword>
<name>A0A0P6XFT1_9CHLR</name>
<evidence type="ECO:0000313" key="8">
    <source>
        <dbReference type="Proteomes" id="UP000050544"/>
    </source>
</evidence>
<keyword evidence="3 5" id="KW-1133">Transmembrane helix</keyword>
<organism evidence="7 8">
    <name type="scientific">Thermanaerothrix daxensis</name>
    <dbReference type="NCBI Taxonomy" id="869279"/>
    <lineage>
        <taxon>Bacteria</taxon>
        <taxon>Bacillati</taxon>
        <taxon>Chloroflexota</taxon>
        <taxon>Anaerolineae</taxon>
        <taxon>Anaerolineales</taxon>
        <taxon>Anaerolineaceae</taxon>
        <taxon>Thermanaerothrix</taxon>
    </lineage>
</organism>
<feature type="transmembrane region" description="Helical" evidence="5">
    <location>
        <begin position="134"/>
        <end position="163"/>
    </location>
</feature>
<dbReference type="AlphaFoldDB" id="A0A0P6XFT1"/>
<evidence type="ECO:0000256" key="1">
    <source>
        <dbReference type="ARBA" id="ARBA00004141"/>
    </source>
</evidence>
<dbReference type="GO" id="GO:0140359">
    <property type="term" value="F:ABC-type transporter activity"/>
    <property type="evidence" value="ECO:0007669"/>
    <property type="project" value="InterPro"/>
</dbReference>
<feature type="domain" description="ABC-2 type transporter transmembrane" evidence="6">
    <location>
        <begin position="4"/>
        <end position="185"/>
    </location>
</feature>
<protein>
    <recommendedName>
        <fullName evidence="6">ABC-2 type transporter transmembrane domain-containing protein</fullName>
    </recommendedName>
</protein>
<comment type="subcellular location">
    <subcellularLocation>
        <location evidence="1">Membrane</location>
        <topology evidence="1">Multi-pass membrane protein</topology>
    </subcellularLocation>
</comment>
<evidence type="ECO:0000259" key="6">
    <source>
        <dbReference type="Pfam" id="PF01061"/>
    </source>
</evidence>
<evidence type="ECO:0000256" key="3">
    <source>
        <dbReference type="ARBA" id="ARBA00022989"/>
    </source>
</evidence>
<gene>
    <name evidence="7" type="ORF">SE15_13570</name>
</gene>
<feature type="transmembrane region" description="Helical" evidence="5">
    <location>
        <begin position="56"/>
        <end position="76"/>
    </location>
</feature>
<feature type="transmembrane region" description="Helical" evidence="5">
    <location>
        <begin position="212"/>
        <end position="232"/>
    </location>
</feature>
<dbReference type="OrthoDB" id="157137at2"/>
<evidence type="ECO:0000256" key="4">
    <source>
        <dbReference type="ARBA" id="ARBA00023136"/>
    </source>
</evidence>
<keyword evidence="4 5" id="KW-0472">Membrane</keyword>
<evidence type="ECO:0000256" key="5">
    <source>
        <dbReference type="SAM" id="Phobius"/>
    </source>
</evidence>
<feature type="transmembrane region" description="Helical" evidence="5">
    <location>
        <begin position="21"/>
        <end position="44"/>
    </location>
</feature>
<accession>A0A0P6XFT1</accession>
<dbReference type="RefSeq" id="WP_054522652.1">
    <property type="nucleotide sequence ID" value="NZ_LGKO01000006.1"/>
</dbReference>
<sequence length="243" mass="26743">MGYDIQTMLWKEWKELFARRAAGRGTLLSTLIILGMLGVFLPLQVGADWFTQPLTLIVWAWLPIFLTLGMVTDSFAGERERHTLETLLSTRLPDAAILLGKLLAAVLYGWSVAVLSLLLAALTLNLALKNGPYFYAPGFLAAALGFSLLSTGLFAGLGVLASLRAATARQAYQRLSLLLLVFYFLPFGVQFLPTDLRLRLLDALMRLDLASVAVGVMGVLLVLNLAVLSLCFRRFQRARLLLD</sequence>
<proteinExistence type="predicted"/>
<reference evidence="7 8" key="1">
    <citation type="submission" date="2015-07" db="EMBL/GenBank/DDBJ databases">
        <title>Whole genome sequence of Thermanaerothrix daxensis DSM 23592.</title>
        <authorList>
            <person name="Hemp J."/>
            <person name="Ward L.M."/>
            <person name="Pace L.A."/>
            <person name="Fischer W.W."/>
        </authorList>
    </citation>
    <scope>NUCLEOTIDE SEQUENCE [LARGE SCALE GENOMIC DNA]</scope>
    <source>
        <strain evidence="7 8">GNS-1</strain>
    </source>
</reference>
<keyword evidence="8" id="KW-1185">Reference proteome</keyword>
<dbReference type="InterPro" id="IPR013525">
    <property type="entry name" value="ABC2_TM"/>
</dbReference>
<dbReference type="EMBL" id="LGKO01000006">
    <property type="protein sequence ID" value="KPL82117.1"/>
    <property type="molecule type" value="Genomic_DNA"/>
</dbReference>
<dbReference type="STRING" id="869279.SE15_13570"/>
<feature type="transmembrane region" description="Helical" evidence="5">
    <location>
        <begin position="175"/>
        <end position="192"/>
    </location>
</feature>
<dbReference type="GO" id="GO:0016020">
    <property type="term" value="C:membrane"/>
    <property type="evidence" value="ECO:0007669"/>
    <property type="project" value="UniProtKB-SubCell"/>
</dbReference>
<feature type="transmembrane region" description="Helical" evidence="5">
    <location>
        <begin position="97"/>
        <end position="122"/>
    </location>
</feature>
<dbReference type="Pfam" id="PF01061">
    <property type="entry name" value="ABC2_membrane"/>
    <property type="match status" value="1"/>
</dbReference>
<evidence type="ECO:0000313" key="7">
    <source>
        <dbReference type="EMBL" id="KPL82117.1"/>
    </source>
</evidence>